<dbReference type="Gene3D" id="1.10.110.10">
    <property type="entry name" value="Plant lipid-transfer and hydrophobic proteins"/>
    <property type="match status" value="1"/>
</dbReference>
<dbReference type="PANTHER" id="PTHR33044">
    <property type="entry name" value="BIFUNCTIONAL INHIBITOR/LIPID-TRANSFER PROTEIN/SEED STORAGE 2S ALBUMIN SUPERFAMILY PROTEIN-RELATED"/>
    <property type="match status" value="1"/>
</dbReference>
<keyword evidence="8" id="KW-1185">Reference proteome</keyword>
<dbReference type="InterPro" id="IPR016140">
    <property type="entry name" value="Bifunc_inhib/LTP/seed_store"/>
</dbReference>
<organism evidence="7 8">
    <name type="scientific">Protea cynaroides</name>
    <dbReference type="NCBI Taxonomy" id="273540"/>
    <lineage>
        <taxon>Eukaryota</taxon>
        <taxon>Viridiplantae</taxon>
        <taxon>Streptophyta</taxon>
        <taxon>Embryophyta</taxon>
        <taxon>Tracheophyta</taxon>
        <taxon>Spermatophyta</taxon>
        <taxon>Magnoliopsida</taxon>
        <taxon>Proteales</taxon>
        <taxon>Proteaceae</taxon>
        <taxon>Protea</taxon>
    </lineage>
</organism>
<proteinExistence type="inferred from homology"/>
<feature type="chain" id="PRO_5040329333" description="Bifunctional inhibitor/plant lipid transfer protein/seed storage helical domain-containing protein" evidence="5">
    <location>
        <begin position="26"/>
        <end position="208"/>
    </location>
</feature>
<dbReference type="CDD" id="cd00010">
    <property type="entry name" value="AAI_LTSS"/>
    <property type="match status" value="1"/>
</dbReference>
<comment type="caution">
    <text evidence="7">The sequence shown here is derived from an EMBL/GenBank/DDBJ whole genome shotgun (WGS) entry which is preliminary data.</text>
</comment>
<accession>A0A9Q0JUU9</accession>
<dbReference type="EMBL" id="JAMYWD010000012">
    <property type="protein sequence ID" value="KAJ4953599.1"/>
    <property type="molecule type" value="Genomic_DNA"/>
</dbReference>
<comment type="similarity">
    <text evidence="1">Belongs to the plant LTP family.</text>
</comment>
<evidence type="ECO:0000313" key="7">
    <source>
        <dbReference type="EMBL" id="KAJ4953599.1"/>
    </source>
</evidence>
<feature type="domain" description="Bifunctional inhibitor/plant lipid transfer protein/seed storage helical" evidence="6">
    <location>
        <begin position="14"/>
        <end position="111"/>
    </location>
</feature>
<dbReference type="Proteomes" id="UP001141806">
    <property type="component" value="Unassembled WGS sequence"/>
</dbReference>
<name>A0A9Q0JUU9_9MAGN</name>
<evidence type="ECO:0000256" key="1">
    <source>
        <dbReference type="ARBA" id="ARBA00009748"/>
    </source>
</evidence>
<dbReference type="AlphaFoldDB" id="A0A9Q0JUU9"/>
<feature type="signal peptide" evidence="5">
    <location>
        <begin position="1"/>
        <end position="25"/>
    </location>
</feature>
<dbReference type="SUPFAM" id="SSF47699">
    <property type="entry name" value="Bifunctional inhibitor/lipid-transfer protein/seed storage 2S albumin"/>
    <property type="match status" value="1"/>
</dbReference>
<evidence type="ECO:0000256" key="4">
    <source>
        <dbReference type="ARBA" id="ARBA00023180"/>
    </source>
</evidence>
<evidence type="ECO:0000256" key="5">
    <source>
        <dbReference type="SAM" id="SignalP"/>
    </source>
</evidence>
<dbReference type="InterPro" id="IPR036312">
    <property type="entry name" value="Bifun_inhib/LTP/seed_sf"/>
</dbReference>
<dbReference type="OrthoDB" id="1882492at2759"/>
<evidence type="ECO:0000256" key="3">
    <source>
        <dbReference type="ARBA" id="ARBA00023157"/>
    </source>
</evidence>
<keyword evidence="3" id="KW-1015">Disulfide bond</keyword>
<evidence type="ECO:0000313" key="8">
    <source>
        <dbReference type="Proteomes" id="UP001141806"/>
    </source>
</evidence>
<gene>
    <name evidence="7" type="ORF">NE237_030431</name>
</gene>
<dbReference type="Pfam" id="PF14368">
    <property type="entry name" value="LTP_2"/>
    <property type="match status" value="1"/>
</dbReference>
<reference evidence="7" key="1">
    <citation type="journal article" date="2023" name="Plant J.">
        <title>The genome of the king protea, Protea cynaroides.</title>
        <authorList>
            <person name="Chang J."/>
            <person name="Duong T.A."/>
            <person name="Schoeman C."/>
            <person name="Ma X."/>
            <person name="Roodt D."/>
            <person name="Barker N."/>
            <person name="Li Z."/>
            <person name="Van de Peer Y."/>
            <person name="Mizrachi E."/>
        </authorList>
    </citation>
    <scope>NUCLEOTIDE SEQUENCE</scope>
    <source>
        <tissue evidence="7">Young leaves</tissue>
    </source>
</reference>
<dbReference type="InterPro" id="IPR043325">
    <property type="entry name" value="LTSS"/>
</dbReference>
<evidence type="ECO:0000256" key="2">
    <source>
        <dbReference type="ARBA" id="ARBA00022729"/>
    </source>
</evidence>
<protein>
    <recommendedName>
        <fullName evidence="6">Bifunctional inhibitor/plant lipid transfer protein/seed storage helical domain-containing protein</fullName>
    </recommendedName>
</protein>
<keyword evidence="2 5" id="KW-0732">Signal</keyword>
<evidence type="ECO:0000259" key="6">
    <source>
        <dbReference type="Pfam" id="PF14368"/>
    </source>
</evidence>
<keyword evidence="4" id="KW-0325">Glycoprotein</keyword>
<sequence>MIKTTTLLLSFFLVFFVVKIQLSNSALIEQNCSKESTKLTTCINYARGRTTSPSDECYTTVNEIGSQNPVCFCYFIIQSHDREASINQIIQAKLVEVPMACKLTNTSITDCPKLLKLSPDSPDAAISTKTSPADPVSHSISEGPKYSIGFKHETQIARTTAITVVVVVFSSMLPTKFSTFCVFELVILCLQCHNLIITLKLALKFGDG</sequence>